<evidence type="ECO:0008006" key="4">
    <source>
        <dbReference type="Google" id="ProtNLM"/>
    </source>
</evidence>
<dbReference type="RefSeq" id="WP_064584815.1">
    <property type="nucleotide sequence ID" value="NZ_CP015878.1"/>
</dbReference>
<gene>
    <name evidence="2" type="ORF">A9C11_30205</name>
</gene>
<name>A0A1A9KK66_9PSED</name>
<dbReference type="AlphaFoldDB" id="A0A1A9KK66"/>
<proteinExistence type="predicted"/>
<sequence length="353" mass="38814">MKRLLPLLLALPLLAQAQSAIDRQQQELQLLRQGWFQQTPPDAGHAASRPGSVRDSGQDGVGLLLHNVDMYFEGGIGFHSPQLKGWLVPLKAGAPVDFDRPQDMRIQVTEGEVILDPQQLASLFNERILAYPQSMLRNFSMSIDGERLRVSGEVQPLGIGPWLPLRLAGSVRLEGDEILYQPDQVKVLGVPTYGAMSLVGLRLDSLVSLERPGALLRDNAMRLDYHRVFPLVGIDGKVDAAWLDAQGLHLRFARPAGSPPPRFEPPSLAGPSYIWLQSGDLKIFEILITYAQVLLKAEQPGQTLAFSLKDYRKVLATGITQVNEDGTFFMRVPPYANDAPAQRLVSSATDGSP</sequence>
<accession>A0A1A9KK66</accession>
<dbReference type="Proteomes" id="UP000077748">
    <property type="component" value="Chromosome"/>
</dbReference>
<keyword evidence="1" id="KW-0732">Signal</keyword>
<evidence type="ECO:0000256" key="1">
    <source>
        <dbReference type="SAM" id="SignalP"/>
    </source>
</evidence>
<organism evidence="2 3">
    <name type="scientific">Pseudomonas citronellolis</name>
    <dbReference type="NCBI Taxonomy" id="53408"/>
    <lineage>
        <taxon>Bacteria</taxon>
        <taxon>Pseudomonadati</taxon>
        <taxon>Pseudomonadota</taxon>
        <taxon>Gammaproteobacteria</taxon>
        <taxon>Pseudomonadales</taxon>
        <taxon>Pseudomonadaceae</taxon>
        <taxon>Pseudomonas</taxon>
    </lineage>
</organism>
<feature type="signal peptide" evidence="1">
    <location>
        <begin position="1"/>
        <end position="17"/>
    </location>
</feature>
<dbReference type="EMBL" id="CP015878">
    <property type="protein sequence ID" value="ANI18007.1"/>
    <property type="molecule type" value="Genomic_DNA"/>
</dbReference>
<protein>
    <recommendedName>
        <fullName evidence="4">DUF2993 domain-containing protein</fullName>
    </recommendedName>
</protein>
<reference evidence="2 3" key="1">
    <citation type="submission" date="2016-05" db="EMBL/GenBank/DDBJ databases">
        <title>Genome Sequence of Pseudomonas citronellolis Strain SJTE-3, an Estrogens and Persistent Organic Pollutants degradation strain.</title>
        <authorList>
            <person name="Liang R."/>
        </authorList>
    </citation>
    <scope>NUCLEOTIDE SEQUENCE [LARGE SCALE GENOMIC DNA]</scope>
    <source>
        <strain evidence="2 3">SJTE-3</strain>
    </source>
</reference>
<evidence type="ECO:0000313" key="3">
    <source>
        <dbReference type="Proteomes" id="UP000077748"/>
    </source>
</evidence>
<evidence type="ECO:0000313" key="2">
    <source>
        <dbReference type="EMBL" id="ANI18007.1"/>
    </source>
</evidence>
<feature type="chain" id="PRO_5008391843" description="DUF2993 domain-containing protein" evidence="1">
    <location>
        <begin position="18"/>
        <end position="353"/>
    </location>
</feature>